<dbReference type="EMBL" id="FR687359">
    <property type="protein sequence ID" value="CBW73595.1"/>
    <property type="molecule type" value="Genomic_DNA"/>
</dbReference>
<dbReference type="AlphaFoldDB" id="E5AKC3"/>
<evidence type="ECO:0000313" key="2">
    <source>
        <dbReference type="Proteomes" id="UP000007437"/>
    </source>
</evidence>
<evidence type="ECO:0000313" key="1">
    <source>
        <dbReference type="EMBL" id="CBW73595.1"/>
    </source>
</evidence>
<sequence>MRASIALSVQASYRIMRMEAGSASHRDQDSWH</sequence>
<accession>E5AKC3</accession>
<proteinExistence type="predicted"/>
<organism evidence="1 2">
    <name type="scientific">Mycetohabitans rhizoxinica (strain DSM 19002 / CIP 109453 / HKI 454)</name>
    <name type="common">Paraburkholderia rhizoxinica</name>
    <dbReference type="NCBI Taxonomy" id="882378"/>
    <lineage>
        <taxon>Bacteria</taxon>
        <taxon>Pseudomonadati</taxon>
        <taxon>Pseudomonadota</taxon>
        <taxon>Betaproteobacteria</taxon>
        <taxon>Burkholderiales</taxon>
        <taxon>Burkholderiaceae</taxon>
        <taxon>Mycetohabitans</taxon>
    </lineage>
</organism>
<gene>
    <name evidence="1" type="ordered locus">RBRH_00019</name>
</gene>
<dbReference type="HOGENOM" id="CLU_3388535_0_0_4"/>
<protein>
    <submittedName>
        <fullName evidence="1">Uncharacterized protein</fullName>
    </submittedName>
</protein>
<reference evidence="1 2" key="1">
    <citation type="journal article" date="2011" name="J. Bacteriol.">
        <title>Complete genome sequence of Burkholderia rhizoxinica, an endosymbiont of Rhizopus microsporus.</title>
        <authorList>
            <person name="Lackner G."/>
            <person name="Moebius N."/>
            <person name="Partida-Martinez L."/>
            <person name="Hertweck C."/>
        </authorList>
    </citation>
    <scope>NUCLEOTIDE SEQUENCE [LARGE SCALE GENOMIC DNA]</scope>
    <source>
        <strain evidence="2">DSM 19002 / CIP 109453 / HKI 454</strain>
    </source>
</reference>
<dbReference type="Proteomes" id="UP000007437">
    <property type="component" value="Chromosome"/>
</dbReference>
<dbReference type="KEGG" id="brh:RBRH_00019"/>
<name>E5AKC3_MYCRK</name>